<gene>
    <name evidence="1" type="ORF">TK0001_5964</name>
</gene>
<accession>A0A2N9AYX6</accession>
<organism evidence="1 2">
    <name type="scientific">Methylorubrum extorquens</name>
    <name type="common">Methylobacterium dichloromethanicum</name>
    <name type="synonym">Methylobacterium extorquens</name>
    <dbReference type="NCBI Taxonomy" id="408"/>
    <lineage>
        <taxon>Bacteria</taxon>
        <taxon>Pseudomonadati</taxon>
        <taxon>Pseudomonadota</taxon>
        <taxon>Alphaproteobacteria</taxon>
        <taxon>Hyphomicrobiales</taxon>
        <taxon>Methylobacteriaceae</taxon>
        <taxon>Methylorubrum</taxon>
    </lineage>
</organism>
<dbReference type="Proteomes" id="UP000233769">
    <property type="component" value="Chromosome tk0001"/>
</dbReference>
<name>A0A2N9AYX6_METEX</name>
<dbReference type="AlphaFoldDB" id="A0A2N9AYX6"/>
<reference evidence="2" key="1">
    <citation type="submission" date="2017-10" db="EMBL/GenBank/DDBJ databases">
        <authorList>
            <person name="Regsiter A."/>
            <person name="William W."/>
        </authorList>
    </citation>
    <scope>NUCLEOTIDE SEQUENCE [LARGE SCALE GENOMIC DNA]</scope>
</reference>
<evidence type="ECO:0000313" key="1">
    <source>
        <dbReference type="EMBL" id="SOR32524.1"/>
    </source>
</evidence>
<evidence type="ECO:0000313" key="2">
    <source>
        <dbReference type="Proteomes" id="UP000233769"/>
    </source>
</evidence>
<dbReference type="EMBL" id="LT962688">
    <property type="protein sequence ID" value="SOR32524.1"/>
    <property type="molecule type" value="Genomic_DNA"/>
</dbReference>
<protein>
    <submittedName>
        <fullName evidence="1">Uncharacterized protein</fullName>
    </submittedName>
</protein>
<proteinExistence type="predicted"/>
<sequence length="33" mass="3950">MLKLLNRSKDAPPFLKPYKVNIHVMTIFRIDFC</sequence>